<organism evidence="1 2">
    <name type="scientific">Rhizobium mongolense</name>
    <dbReference type="NCBI Taxonomy" id="57676"/>
    <lineage>
        <taxon>Bacteria</taxon>
        <taxon>Pseudomonadati</taxon>
        <taxon>Pseudomonadota</taxon>
        <taxon>Alphaproteobacteria</taxon>
        <taxon>Hyphomicrobiales</taxon>
        <taxon>Rhizobiaceae</taxon>
        <taxon>Rhizobium/Agrobacterium group</taxon>
        <taxon>Rhizobium</taxon>
    </lineage>
</organism>
<evidence type="ECO:0000313" key="2">
    <source>
        <dbReference type="Proteomes" id="UP000533641"/>
    </source>
</evidence>
<reference evidence="1 2" key="1">
    <citation type="submission" date="2020-08" db="EMBL/GenBank/DDBJ databases">
        <title>Genomic Encyclopedia of Type Strains, Phase IV (KMG-V): Genome sequencing to study the core and pangenomes of soil and plant-associated prokaryotes.</title>
        <authorList>
            <person name="Whitman W."/>
        </authorList>
    </citation>
    <scope>NUCLEOTIDE SEQUENCE [LARGE SCALE GENOMIC DNA]</scope>
    <source>
        <strain evidence="1 2">SEMIA 402</strain>
    </source>
</reference>
<evidence type="ECO:0000313" key="1">
    <source>
        <dbReference type="EMBL" id="MBB4277634.1"/>
    </source>
</evidence>
<gene>
    <name evidence="1" type="ORF">GGE12_005443</name>
</gene>
<keyword evidence="1" id="KW-0540">Nuclease</keyword>
<proteinExistence type="predicted"/>
<dbReference type="RefSeq" id="WP_246778669.1">
    <property type="nucleotide sequence ID" value="NZ_JACIGM010000014.1"/>
</dbReference>
<keyword evidence="1" id="KW-0255">Endonuclease</keyword>
<dbReference type="GO" id="GO:0004519">
    <property type="term" value="F:endonuclease activity"/>
    <property type="evidence" value="ECO:0007669"/>
    <property type="project" value="UniProtKB-KW"/>
</dbReference>
<sequence length="163" mass="17750">MGSRCTPSTRNKWIVSATASPWPVDLWETAPTPDKATRIREATIAKLLRRHRIRRSDAARVLDILRQPPFIVAAGTTESASAHVTTLIARIRLVNPQLKQAHHRLDCLTASLVATAEVEPEQKKQHDVEILASLPGVGRIVLATLLAEAFDARSGVTTPPCAA</sequence>
<name>A0A7W6RS65_9HYPH</name>
<comment type="caution">
    <text evidence="1">The sequence shown here is derived from an EMBL/GenBank/DDBJ whole genome shotgun (WGS) entry which is preliminary data.</text>
</comment>
<dbReference type="EMBL" id="JACIGM010000014">
    <property type="protein sequence ID" value="MBB4277634.1"/>
    <property type="molecule type" value="Genomic_DNA"/>
</dbReference>
<dbReference type="Proteomes" id="UP000533641">
    <property type="component" value="Unassembled WGS sequence"/>
</dbReference>
<keyword evidence="1" id="KW-0378">Hydrolase</keyword>
<dbReference type="AlphaFoldDB" id="A0A7W6RS65"/>
<accession>A0A7W6RS65</accession>
<protein>
    <submittedName>
        <fullName evidence="1">Endonuclease III</fullName>
    </submittedName>
</protein>